<dbReference type="InterPro" id="IPR036412">
    <property type="entry name" value="HAD-like_sf"/>
</dbReference>
<keyword evidence="2" id="KW-1185">Reference proteome</keyword>
<dbReference type="GO" id="GO:0016791">
    <property type="term" value="F:phosphatase activity"/>
    <property type="evidence" value="ECO:0000318"/>
    <property type="project" value="GO_Central"/>
</dbReference>
<accession>A2DS97</accession>
<dbReference type="KEGG" id="tva:4774687"/>
<reference evidence="1" key="1">
    <citation type="submission" date="2006-10" db="EMBL/GenBank/DDBJ databases">
        <authorList>
            <person name="Amadeo P."/>
            <person name="Zhao Q."/>
            <person name="Wortman J."/>
            <person name="Fraser-Liggett C."/>
            <person name="Carlton J."/>
        </authorList>
    </citation>
    <scope>NUCLEOTIDE SEQUENCE</scope>
    <source>
        <strain evidence="1">G3</strain>
    </source>
</reference>
<dbReference type="VEuPathDB" id="TrichDB:TVAGG3_0078840"/>
<dbReference type="PANTHER" id="PTHR19288:SF93">
    <property type="entry name" value="FI11325P-RELATED"/>
    <property type="match status" value="1"/>
</dbReference>
<dbReference type="EMBL" id="DS113239">
    <property type="protein sequence ID" value="EAY16676.1"/>
    <property type="molecule type" value="Genomic_DNA"/>
</dbReference>
<dbReference type="SUPFAM" id="SSF56784">
    <property type="entry name" value="HAD-like"/>
    <property type="match status" value="1"/>
</dbReference>
<dbReference type="STRING" id="5722.A2DS97"/>
<evidence type="ECO:0000313" key="1">
    <source>
        <dbReference type="EMBL" id="EAY16676.1"/>
    </source>
</evidence>
<dbReference type="eggNOG" id="KOG2882">
    <property type="taxonomic scope" value="Eukaryota"/>
</dbReference>
<dbReference type="OrthoDB" id="413953at2759"/>
<dbReference type="Proteomes" id="UP000001542">
    <property type="component" value="Unassembled WGS sequence"/>
</dbReference>
<reference evidence="1" key="2">
    <citation type="journal article" date="2007" name="Science">
        <title>Draft genome sequence of the sexually transmitted pathogen Trichomonas vaginalis.</title>
        <authorList>
            <person name="Carlton J.M."/>
            <person name="Hirt R.P."/>
            <person name="Silva J.C."/>
            <person name="Delcher A.L."/>
            <person name="Schatz M."/>
            <person name="Zhao Q."/>
            <person name="Wortman J.R."/>
            <person name="Bidwell S.L."/>
            <person name="Alsmark U.C.M."/>
            <person name="Besteiro S."/>
            <person name="Sicheritz-Ponten T."/>
            <person name="Noel C.J."/>
            <person name="Dacks J.B."/>
            <person name="Foster P.G."/>
            <person name="Simillion C."/>
            <person name="Van de Peer Y."/>
            <person name="Miranda-Saavedra D."/>
            <person name="Barton G.J."/>
            <person name="Westrop G.D."/>
            <person name="Mueller S."/>
            <person name="Dessi D."/>
            <person name="Fiori P.L."/>
            <person name="Ren Q."/>
            <person name="Paulsen I."/>
            <person name="Zhang H."/>
            <person name="Bastida-Corcuera F.D."/>
            <person name="Simoes-Barbosa A."/>
            <person name="Brown M.T."/>
            <person name="Hayes R.D."/>
            <person name="Mukherjee M."/>
            <person name="Okumura C.Y."/>
            <person name="Schneider R."/>
            <person name="Smith A.J."/>
            <person name="Vanacova S."/>
            <person name="Villalvazo M."/>
            <person name="Haas B.J."/>
            <person name="Pertea M."/>
            <person name="Feldblyum T.V."/>
            <person name="Utterback T.R."/>
            <person name="Shu C.L."/>
            <person name="Osoegawa K."/>
            <person name="de Jong P.J."/>
            <person name="Hrdy I."/>
            <person name="Horvathova L."/>
            <person name="Zubacova Z."/>
            <person name="Dolezal P."/>
            <person name="Malik S.B."/>
            <person name="Logsdon J.M. Jr."/>
            <person name="Henze K."/>
            <person name="Gupta A."/>
            <person name="Wang C.C."/>
            <person name="Dunne R.L."/>
            <person name="Upcroft J.A."/>
            <person name="Upcroft P."/>
            <person name="White O."/>
            <person name="Salzberg S.L."/>
            <person name="Tang P."/>
            <person name="Chiu C.-H."/>
            <person name="Lee Y.-S."/>
            <person name="Embley T.M."/>
            <person name="Coombs G.H."/>
            <person name="Mottram J.C."/>
            <person name="Tachezy J."/>
            <person name="Fraser-Liggett C.M."/>
            <person name="Johnson P.J."/>
        </authorList>
    </citation>
    <scope>NUCLEOTIDE SEQUENCE [LARGE SCALE GENOMIC DNA]</scope>
    <source>
        <strain evidence="1">G3</strain>
    </source>
</reference>
<dbReference type="GO" id="GO:0005737">
    <property type="term" value="C:cytoplasm"/>
    <property type="evidence" value="ECO:0000318"/>
    <property type="project" value="GO_Central"/>
</dbReference>
<name>A2DS97_TRIV3</name>
<dbReference type="Pfam" id="PF13344">
    <property type="entry name" value="Hydrolase_6"/>
    <property type="match status" value="1"/>
</dbReference>
<dbReference type="NCBIfam" id="TIGR01460">
    <property type="entry name" value="HAD-SF-IIA"/>
    <property type="match status" value="1"/>
</dbReference>
<evidence type="ECO:0000313" key="2">
    <source>
        <dbReference type="Proteomes" id="UP000001542"/>
    </source>
</evidence>
<dbReference type="AlphaFoldDB" id="A2DS97"/>
<dbReference type="FunFam" id="3.40.50.1000:FF:000280">
    <property type="entry name" value="HAD-superfamily hydrolase, subfamily IIA containing protein"/>
    <property type="match status" value="1"/>
</dbReference>
<dbReference type="Pfam" id="PF13242">
    <property type="entry name" value="Hydrolase_like"/>
    <property type="match status" value="1"/>
</dbReference>
<gene>
    <name evidence="1" type="ORF">TVAG_066810</name>
</gene>
<dbReference type="InterPro" id="IPR006357">
    <property type="entry name" value="HAD-SF_hydro_IIA"/>
</dbReference>
<protein>
    <submittedName>
        <fullName evidence="1">HAD-superfamily hydrolase, subfamily IIA containing protein</fullName>
    </submittedName>
</protein>
<keyword evidence="1" id="KW-0378">Hydrolase</keyword>
<dbReference type="RefSeq" id="XP_001328899.1">
    <property type="nucleotide sequence ID" value="XM_001328864.1"/>
</dbReference>
<proteinExistence type="predicted"/>
<sequence length="270" mass="29163">MSDLIIDIQGVIFNGDELINGAKEFIDHLISEKKHILLVSNSTRLTTKQTLAKLTSAGINIPESNVITGEKILINALKHENVKHILLLGTDELCAEVLAAGIQVDKSTALPSSHSELYKLNDKVDAVVVAEDLSYNYAHASIVARYVLENKAKFFCLGFDRIFPGGGKNFIPGALTLSAPAETASYVAPAIIGKPNVDSFINLIPNHKTTKYVVIGDNTETDIAFANKLGWKSVLVYSGVTSKSDSVKEENKPTLAVDNLSELTTKLATL</sequence>
<dbReference type="InParanoid" id="A2DS97"/>
<dbReference type="VEuPathDB" id="TrichDB:TVAG_066810"/>
<dbReference type="PANTHER" id="PTHR19288">
    <property type="entry name" value="4-NITROPHENYLPHOSPHATASE-RELATED"/>
    <property type="match status" value="1"/>
</dbReference>
<dbReference type="InterPro" id="IPR023214">
    <property type="entry name" value="HAD_sf"/>
</dbReference>
<dbReference type="Gene3D" id="3.40.50.1000">
    <property type="entry name" value="HAD superfamily/HAD-like"/>
    <property type="match status" value="2"/>
</dbReference>
<organism evidence="1 2">
    <name type="scientific">Trichomonas vaginalis (strain ATCC PRA-98 / G3)</name>
    <dbReference type="NCBI Taxonomy" id="412133"/>
    <lineage>
        <taxon>Eukaryota</taxon>
        <taxon>Metamonada</taxon>
        <taxon>Parabasalia</taxon>
        <taxon>Trichomonadida</taxon>
        <taxon>Trichomonadidae</taxon>
        <taxon>Trichomonas</taxon>
    </lineage>
</organism>
<dbReference type="SMR" id="A2DS97"/>